<proteinExistence type="predicted"/>
<dbReference type="EMBL" id="CAXKWB010006234">
    <property type="protein sequence ID" value="CAL4082213.1"/>
    <property type="molecule type" value="Genomic_DNA"/>
</dbReference>
<keyword evidence="1" id="KW-0732">Signal</keyword>
<accession>A0AAV2QG90</accession>
<feature type="chain" id="PRO_5043853270" evidence="1">
    <location>
        <begin position="20"/>
        <end position="129"/>
    </location>
</feature>
<organism evidence="2 3">
    <name type="scientific">Meganyctiphanes norvegica</name>
    <name type="common">Northern krill</name>
    <name type="synonym">Thysanopoda norvegica</name>
    <dbReference type="NCBI Taxonomy" id="48144"/>
    <lineage>
        <taxon>Eukaryota</taxon>
        <taxon>Metazoa</taxon>
        <taxon>Ecdysozoa</taxon>
        <taxon>Arthropoda</taxon>
        <taxon>Crustacea</taxon>
        <taxon>Multicrustacea</taxon>
        <taxon>Malacostraca</taxon>
        <taxon>Eumalacostraca</taxon>
        <taxon>Eucarida</taxon>
        <taxon>Euphausiacea</taxon>
        <taxon>Euphausiidae</taxon>
        <taxon>Meganyctiphanes</taxon>
    </lineage>
</organism>
<evidence type="ECO:0000313" key="3">
    <source>
        <dbReference type="Proteomes" id="UP001497623"/>
    </source>
</evidence>
<evidence type="ECO:0000313" key="2">
    <source>
        <dbReference type="EMBL" id="CAL4082213.1"/>
    </source>
</evidence>
<name>A0AAV2QG90_MEGNR</name>
<keyword evidence="3" id="KW-1185">Reference proteome</keyword>
<dbReference type="AlphaFoldDB" id="A0AAV2QG90"/>
<feature type="signal peptide" evidence="1">
    <location>
        <begin position="1"/>
        <end position="19"/>
    </location>
</feature>
<evidence type="ECO:0000256" key="1">
    <source>
        <dbReference type="SAM" id="SignalP"/>
    </source>
</evidence>
<gene>
    <name evidence="2" type="ORF">MNOR_LOCUS11738</name>
</gene>
<protein>
    <submittedName>
        <fullName evidence="2">Uncharacterized protein</fullName>
    </submittedName>
</protein>
<comment type="caution">
    <text evidence="2">The sequence shown here is derived from an EMBL/GenBank/DDBJ whole genome shotgun (WGS) entry which is preliminary data.</text>
</comment>
<dbReference type="Proteomes" id="UP001497623">
    <property type="component" value="Unassembled WGS sequence"/>
</dbReference>
<sequence>MKSLLRILVALAYVHLGLSLKCYFGGEHDTLDKDMKDTVNWYNVSITEKIVRTCTKITTTVGSNVTVERGGITNYHRPGCWKKKRLTLNLSMKYLYKCYCRTEACNTADTYGVPILPLLILPVFMTHFL</sequence>
<reference evidence="2 3" key="1">
    <citation type="submission" date="2024-05" db="EMBL/GenBank/DDBJ databases">
        <authorList>
            <person name="Wallberg A."/>
        </authorList>
    </citation>
    <scope>NUCLEOTIDE SEQUENCE [LARGE SCALE GENOMIC DNA]</scope>
</reference>